<dbReference type="PANTHER" id="PTHR43649:SF33">
    <property type="entry name" value="POLYGALACTURONAN_RHAMNOGALACTURONAN-BINDING PROTEIN YTCQ"/>
    <property type="match status" value="1"/>
</dbReference>
<proteinExistence type="predicted"/>
<sequence length="545" mass="63321">MKKMKWFKKGGALILVLVMLALTACGTKNNDTEQADSGTSQPDTNDNQDSSNDDTNTEQQEEATLGDKPLTFTMLYEDNANYPYKEDWFVLTEIKERLNVDLKLEAVPGSDYAARRTVVFNSGEMPDIISKTFNSDISSYISSGLFLPISDYVDRMPNYKAFIDKYDYHPDLDNAREIDGKYYMLPINCNTQRINSHGWLIRMDQLDEYGIKMPTTMEEVYEACKTWKEHNPDAYPMTNRFGSPNILSKISQAFNTNAGWNIGNMFRYQEDNDNFEFVPTSDAYKEMLMWFNKMYQEELLDVEFTTLDSTVYEERAKNGEQFIMIDWIGNENRYNRDGPTQSGNENFNIQPMMPPKGPWGHYSGGEVAKYEQGWVINAAVAKREDFPEFLAFIDWFYSDEAAELLTFGIEGETFKVLEDGRKEYMDLDFDYTAEYGINQNCLTPRRDNDQFASNKTKFVVDLFAEMNEKGVFKPNQPSIILSDMEKEEEGFYRSTLNDYINQMNERFIFGVESFDNWDAFVAECEAKGRNELHELYNKAWEKQNQ</sequence>
<keyword evidence="9" id="KW-1185">Reference proteome</keyword>
<evidence type="ECO:0000256" key="2">
    <source>
        <dbReference type="ARBA" id="ARBA00022729"/>
    </source>
</evidence>
<feature type="compositionally biased region" description="Acidic residues" evidence="6">
    <location>
        <begin position="51"/>
        <end position="61"/>
    </location>
</feature>
<feature type="region of interest" description="Disordered" evidence="6">
    <location>
        <begin position="30"/>
        <end position="64"/>
    </location>
</feature>
<evidence type="ECO:0000256" key="1">
    <source>
        <dbReference type="ARBA" id="ARBA00022475"/>
    </source>
</evidence>
<evidence type="ECO:0000256" key="3">
    <source>
        <dbReference type="ARBA" id="ARBA00023136"/>
    </source>
</evidence>
<keyword evidence="3" id="KW-0472">Membrane</keyword>
<dbReference type="SUPFAM" id="SSF53850">
    <property type="entry name" value="Periplasmic binding protein-like II"/>
    <property type="match status" value="1"/>
</dbReference>
<reference evidence="8" key="1">
    <citation type="submission" date="2020-07" db="EMBL/GenBank/DDBJ databases">
        <title>Vallitalea pronyensis genome.</title>
        <authorList>
            <person name="Postec A."/>
        </authorList>
    </citation>
    <scope>NUCLEOTIDE SEQUENCE</scope>
    <source>
        <strain evidence="8">FatNI3</strain>
    </source>
</reference>
<dbReference type="Pfam" id="PF01547">
    <property type="entry name" value="SBP_bac_1"/>
    <property type="match status" value="1"/>
</dbReference>
<feature type="chain" id="PRO_5038689116" evidence="7">
    <location>
        <begin position="25"/>
        <end position="545"/>
    </location>
</feature>
<evidence type="ECO:0000256" key="6">
    <source>
        <dbReference type="SAM" id="MobiDB-lite"/>
    </source>
</evidence>
<accession>A0A8J8MQ92</accession>
<dbReference type="Proteomes" id="UP000683246">
    <property type="component" value="Chromosome"/>
</dbReference>
<dbReference type="EMBL" id="CP058649">
    <property type="protein sequence ID" value="QUI25448.1"/>
    <property type="molecule type" value="Genomic_DNA"/>
</dbReference>
<evidence type="ECO:0000256" key="7">
    <source>
        <dbReference type="SAM" id="SignalP"/>
    </source>
</evidence>
<dbReference type="PANTHER" id="PTHR43649">
    <property type="entry name" value="ARABINOSE-BINDING PROTEIN-RELATED"/>
    <property type="match status" value="1"/>
</dbReference>
<organism evidence="8 9">
    <name type="scientific">Vallitalea pronyensis</name>
    <dbReference type="NCBI Taxonomy" id="1348613"/>
    <lineage>
        <taxon>Bacteria</taxon>
        <taxon>Bacillati</taxon>
        <taxon>Bacillota</taxon>
        <taxon>Clostridia</taxon>
        <taxon>Lachnospirales</taxon>
        <taxon>Vallitaleaceae</taxon>
        <taxon>Vallitalea</taxon>
    </lineage>
</organism>
<dbReference type="Gene3D" id="3.40.190.10">
    <property type="entry name" value="Periplasmic binding protein-like II"/>
    <property type="match status" value="2"/>
</dbReference>
<keyword evidence="1" id="KW-1003">Cell membrane</keyword>
<feature type="signal peptide" evidence="7">
    <location>
        <begin position="1"/>
        <end position="24"/>
    </location>
</feature>
<evidence type="ECO:0000256" key="4">
    <source>
        <dbReference type="ARBA" id="ARBA00023139"/>
    </source>
</evidence>
<keyword evidence="5" id="KW-0449">Lipoprotein</keyword>
<dbReference type="InterPro" id="IPR006059">
    <property type="entry name" value="SBP"/>
</dbReference>
<evidence type="ECO:0000313" key="8">
    <source>
        <dbReference type="EMBL" id="QUI25448.1"/>
    </source>
</evidence>
<dbReference type="AlphaFoldDB" id="A0A8J8MQ92"/>
<dbReference type="InterPro" id="IPR050490">
    <property type="entry name" value="Bact_solute-bd_prot1"/>
</dbReference>
<dbReference type="KEGG" id="vpy:HZI73_25515"/>
<evidence type="ECO:0000313" key="9">
    <source>
        <dbReference type="Proteomes" id="UP000683246"/>
    </source>
</evidence>
<feature type="compositionally biased region" description="Low complexity" evidence="6">
    <location>
        <begin position="40"/>
        <end position="50"/>
    </location>
</feature>
<dbReference type="RefSeq" id="WP_212696153.1">
    <property type="nucleotide sequence ID" value="NZ_CP058649.1"/>
</dbReference>
<name>A0A8J8MQ92_9FIRM</name>
<keyword evidence="4" id="KW-0564">Palmitate</keyword>
<dbReference type="PROSITE" id="PS51257">
    <property type="entry name" value="PROKAR_LIPOPROTEIN"/>
    <property type="match status" value="1"/>
</dbReference>
<protein>
    <submittedName>
        <fullName evidence="8">Extracellular solute-binding protein</fullName>
    </submittedName>
</protein>
<gene>
    <name evidence="8" type="ORF">HZI73_25515</name>
</gene>
<evidence type="ECO:0000256" key="5">
    <source>
        <dbReference type="ARBA" id="ARBA00023288"/>
    </source>
</evidence>
<keyword evidence="2 7" id="KW-0732">Signal</keyword>